<dbReference type="InterPro" id="IPR012334">
    <property type="entry name" value="Pectin_lyas_fold"/>
</dbReference>
<dbReference type="InterPro" id="IPR006626">
    <property type="entry name" value="PbH1"/>
</dbReference>
<sequence>MSTVSCSNSGPGTSPSAPWCDFTNVNSATLVAGDEIRLARGSTWNQELRIDDSGTAAAPIVVDAYGSGARPAIVRSGANSDRGVYLENVSNVTVRNLEISHAAVGVQAYYSTLNHSGLTISDIYAHHITGIAQGNNPVYDGTCSQSPIPGLYTSAGVAITGPATKNGSVTTFPFTSSQTALTGLVVTRVEVTASNMGVMVGWCNGVRSTDGTDGTSLITNAVFDSLNLHDLDGGGDVRADCPNAITLMNMQNSTLRNSVIDRAGACHSRDGTAGIVLMRMKDVVVANNIVANVPNVGSAADQMGIDLEYATSNVSIFNNAITGNYGAGISSLAIRSAACGSSDTFDHSDWNTISSNLIQGNGANGDGGIRRVSNCFTPTGTINNNLYQQSQLLVSGPGEDFRGYIFSNNRDVAGNASAWYAARDFSSSANAWSYASKSGSGGWTSLPYSASAGSYTSGTAFVSAFLANPSSTLAVSRAWTAPATGTISMRSRALLVGGSAAVVRVTVNGNQAYPAQTVQPSATGVELNLDALAVTAGDVVRFEVDAAAGAQVSWVPAIGYDAGTPILDQSNEFGAFQSYRDIRGTVQRMQSFVPLAADTRAAIWAYKNGSPAGDLVVKVYQLNSSGQPTVTVATRTIGAASVSTSATRFDVTFGALTAGQSYGIAISSPGSTGNGTSNSYGFAYSEDSRYANGRASFSGDSGASWALDPAARDLRFASYR</sequence>
<dbReference type="InterPro" id="IPR011050">
    <property type="entry name" value="Pectin_lyase_fold/virulence"/>
</dbReference>
<dbReference type="RefSeq" id="WP_368496894.1">
    <property type="nucleotide sequence ID" value="NZ_CP162511.1"/>
</dbReference>
<organism evidence="1">
    <name type="scientific">Herbiconiux sp. A18JL235</name>
    <dbReference type="NCBI Taxonomy" id="3152363"/>
    <lineage>
        <taxon>Bacteria</taxon>
        <taxon>Bacillati</taxon>
        <taxon>Actinomycetota</taxon>
        <taxon>Actinomycetes</taxon>
        <taxon>Micrococcales</taxon>
        <taxon>Microbacteriaceae</taxon>
        <taxon>Herbiconiux</taxon>
    </lineage>
</organism>
<dbReference type="SUPFAM" id="SSF51126">
    <property type="entry name" value="Pectin lyase-like"/>
    <property type="match status" value="1"/>
</dbReference>
<gene>
    <name evidence="1" type="ORF">ABFY20_14280</name>
</gene>
<name>A0AB39BEB7_9MICO</name>
<dbReference type="EMBL" id="CP162511">
    <property type="protein sequence ID" value="XDI04491.1"/>
    <property type="molecule type" value="Genomic_DNA"/>
</dbReference>
<evidence type="ECO:0000313" key="1">
    <source>
        <dbReference type="EMBL" id="XDI04491.1"/>
    </source>
</evidence>
<proteinExistence type="predicted"/>
<accession>A0AB39BEB7</accession>
<protein>
    <submittedName>
        <fullName evidence="1">Right-handed parallel beta-helix repeat-containing protein</fullName>
    </submittedName>
</protein>
<dbReference type="SMART" id="SM00710">
    <property type="entry name" value="PbH1"/>
    <property type="match status" value="4"/>
</dbReference>
<dbReference type="AlphaFoldDB" id="A0AB39BEB7"/>
<reference evidence="1" key="1">
    <citation type="submission" date="2024-05" db="EMBL/GenBank/DDBJ databases">
        <title>Herbiconiux sp. A18JL235.</title>
        <authorList>
            <person name="Zhang G."/>
        </authorList>
    </citation>
    <scope>NUCLEOTIDE SEQUENCE</scope>
    <source>
        <strain evidence="1">A18JL235</strain>
    </source>
</reference>
<dbReference type="Gene3D" id="2.160.20.10">
    <property type="entry name" value="Single-stranded right-handed beta-helix, Pectin lyase-like"/>
    <property type="match status" value="1"/>
</dbReference>